<protein>
    <submittedName>
        <fullName evidence="2">Uncharacterized protein</fullName>
    </submittedName>
</protein>
<dbReference type="EMBL" id="JAPXFL010000007">
    <property type="protein sequence ID" value="KAK9503988.1"/>
    <property type="molecule type" value="Genomic_DNA"/>
</dbReference>
<keyword evidence="3" id="KW-1185">Reference proteome</keyword>
<evidence type="ECO:0000313" key="2">
    <source>
        <dbReference type="EMBL" id="KAK9503988.1"/>
    </source>
</evidence>
<dbReference type="EMBL" id="JAPXFL010000007">
    <property type="protein sequence ID" value="KAK9503989.1"/>
    <property type="molecule type" value="Genomic_DNA"/>
</dbReference>
<dbReference type="AlphaFoldDB" id="A0AAW1D4A3"/>
<sequence length="152" mass="17363">MANTVFITCLIAAFCFIGCFGEEDEIKAFWKTRENAVFQYRLAKVEIETSLYQKTKEAMDKAKNEEQKDCMDDAKSKSISESAVILDETVGKILPEIKLVTEDLKMGDEAKLKEFNKKWNYNDFKAKAMESFKAKAKSLNDQLQADLDKCMA</sequence>
<feature type="signal peptide" evidence="1">
    <location>
        <begin position="1"/>
        <end position="21"/>
    </location>
</feature>
<evidence type="ECO:0000313" key="3">
    <source>
        <dbReference type="Proteomes" id="UP001461498"/>
    </source>
</evidence>
<comment type="caution">
    <text evidence="2">The sequence shown here is derived from an EMBL/GenBank/DDBJ whole genome shotgun (WGS) entry which is preliminary data.</text>
</comment>
<reference evidence="2 3" key="1">
    <citation type="submission" date="2022-12" db="EMBL/GenBank/DDBJ databases">
        <title>Chromosome-level genome assembly of true bugs.</title>
        <authorList>
            <person name="Ma L."/>
            <person name="Li H."/>
        </authorList>
    </citation>
    <scope>NUCLEOTIDE SEQUENCE [LARGE SCALE GENOMIC DNA]</scope>
    <source>
        <strain evidence="2">Lab_2022b</strain>
    </source>
</reference>
<evidence type="ECO:0000256" key="1">
    <source>
        <dbReference type="SAM" id="SignalP"/>
    </source>
</evidence>
<accession>A0AAW1D4A3</accession>
<name>A0AAW1D4A3_9HEMI</name>
<dbReference type="Proteomes" id="UP001461498">
    <property type="component" value="Unassembled WGS sequence"/>
</dbReference>
<keyword evidence="1" id="KW-0732">Signal</keyword>
<proteinExistence type="predicted"/>
<organism evidence="2 3">
    <name type="scientific">Rhynocoris fuscipes</name>
    <dbReference type="NCBI Taxonomy" id="488301"/>
    <lineage>
        <taxon>Eukaryota</taxon>
        <taxon>Metazoa</taxon>
        <taxon>Ecdysozoa</taxon>
        <taxon>Arthropoda</taxon>
        <taxon>Hexapoda</taxon>
        <taxon>Insecta</taxon>
        <taxon>Pterygota</taxon>
        <taxon>Neoptera</taxon>
        <taxon>Paraneoptera</taxon>
        <taxon>Hemiptera</taxon>
        <taxon>Heteroptera</taxon>
        <taxon>Panheteroptera</taxon>
        <taxon>Cimicomorpha</taxon>
        <taxon>Reduviidae</taxon>
        <taxon>Harpactorinae</taxon>
        <taxon>Harpactorini</taxon>
        <taxon>Rhynocoris</taxon>
    </lineage>
</organism>
<gene>
    <name evidence="2" type="ORF">O3M35_010437</name>
</gene>
<feature type="chain" id="PRO_5044717656" evidence="1">
    <location>
        <begin position="22"/>
        <end position="152"/>
    </location>
</feature>